<comment type="caution">
    <text evidence="2">The sequence shown here is derived from an EMBL/GenBank/DDBJ whole genome shotgun (WGS) entry which is preliminary data.</text>
</comment>
<accession>A0A537LNB7</accession>
<sequence>MRDIRARGPVQIPVRKARALTPKVLNGLDETPASAVSELDQRLERLQGGRIGVDQQANLPVLARAQARPLPRHPNPGDAHSRV</sequence>
<feature type="region of interest" description="Disordered" evidence="1">
    <location>
        <begin position="64"/>
        <end position="83"/>
    </location>
</feature>
<proteinExistence type="predicted"/>
<organism evidence="2 3">
    <name type="scientific">Candidatus Segetimicrobium genomatis</name>
    <dbReference type="NCBI Taxonomy" id="2569760"/>
    <lineage>
        <taxon>Bacteria</taxon>
        <taxon>Bacillati</taxon>
        <taxon>Candidatus Sysuimicrobiota</taxon>
        <taxon>Candidatus Sysuimicrobiia</taxon>
        <taxon>Candidatus Sysuimicrobiales</taxon>
        <taxon>Candidatus Segetimicrobiaceae</taxon>
        <taxon>Candidatus Segetimicrobium</taxon>
    </lineage>
</organism>
<evidence type="ECO:0000313" key="3">
    <source>
        <dbReference type="Proteomes" id="UP000320393"/>
    </source>
</evidence>
<evidence type="ECO:0000256" key="1">
    <source>
        <dbReference type="SAM" id="MobiDB-lite"/>
    </source>
</evidence>
<name>A0A537LNB7_9BACT</name>
<dbReference type="EMBL" id="VBAM01000347">
    <property type="protein sequence ID" value="TMJ09509.1"/>
    <property type="molecule type" value="Genomic_DNA"/>
</dbReference>
<evidence type="ECO:0000313" key="2">
    <source>
        <dbReference type="EMBL" id="TMJ09509.1"/>
    </source>
</evidence>
<dbReference type="AlphaFoldDB" id="A0A537LNB7"/>
<reference evidence="2 3" key="1">
    <citation type="journal article" date="2019" name="Nat. Microbiol.">
        <title>Mediterranean grassland soil C-N compound turnover is dependent on rainfall and depth, and is mediated by genomically divergent microorganisms.</title>
        <authorList>
            <person name="Diamond S."/>
            <person name="Andeer P.F."/>
            <person name="Li Z."/>
            <person name="Crits-Christoph A."/>
            <person name="Burstein D."/>
            <person name="Anantharaman K."/>
            <person name="Lane K.R."/>
            <person name="Thomas B.C."/>
            <person name="Pan C."/>
            <person name="Northen T.R."/>
            <person name="Banfield J.F."/>
        </authorList>
    </citation>
    <scope>NUCLEOTIDE SEQUENCE [LARGE SCALE GENOMIC DNA]</scope>
    <source>
        <strain evidence="2">NP_5</strain>
    </source>
</reference>
<dbReference type="Proteomes" id="UP000320393">
    <property type="component" value="Unassembled WGS sequence"/>
</dbReference>
<gene>
    <name evidence="2" type="ORF">E6H02_09010</name>
</gene>
<protein>
    <submittedName>
        <fullName evidence="2">Uncharacterized protein</fullName>
    </submittedName>
</protein>